<evidence type="ECO:0000313" key="2">
    <source>
        <dbReference type="WBParaSite" id="SMRG1_91750.2"/>
    </source>
</evidence>
<reference evidence="2" key="1">
    <citation type="submission" date="2023-11" db="UniProtKB">
        <authorList>
            <consortium name="WormBaseParasite"/>
        </authorList>
    </citation>
    <scope>IDENTIFICATION</scope>
</reference>
<accession>A0AA85ALU6</accession>
<proteinExistence type="predicted"/>
<dbReference type="WBParaSite" id="SMRG1_91750.2">
    <property type="protein sequence ID" value="SMRG1_91750.2"/>
    <property type="gene ID" value="SMRG1_91750"/>
</dbReference>
<evidence type="ECO:0000313" key="1">
    <source>
        <dbReference type="Proteomes" id="UP000050790"/>
    </source>
</evidence>
<protein>
    <submittedName>
        <fullName evidence="2">Rav1p_C domain-containing protein</fullName>
    </submittedName>
</protein>
<name>A0AA85ALU6_9TREM</name>
<dbReference type="Proteomes" id="UP000050790">
    <property type="component" value="Unassembled WGS sequence"/>
</dbReference>
<organism evidence="1 2">
    <name type="scientific">Schistosoma margrebowiei</name>
    <dbReference type="NCBI Taxonomy" id="48269"/>
    <lineage>
        <taxon>Eukaryota</taxon>
        <taxon>Metazoa</taxon>
        <taxon>Spiralia</taxon>
        <taxon>Lophotrochozoa</taxon>
        <taxon>Platyhelminthes</taxon>
        <taxon>Trematoda</taxon>
        <taxon>Digenea</taxon>
        <taxon>Strigeidida</taxon>
        <taxon>Schistosomatoidea</taxon>
        <taxon>Schistosomatidae</taxon>
        <taxon>Schistosoma</taxon>
    </lineage>
</organism>
<dbReference type="AlphaFoldDB" id="A0AA85ALU6"/>
<sequence>MSNCLNMDTSMEDLFSDFDKSTVLVETDTKKNNTEKHDLMVLATETIGNETIRIEGVHQASTQSLCLTIELHENSLLSSCINLEIPYQYPSSSKNLSETKNIPVHICTLCDKNHFMNIITYPQHQTSTLFADLSFTSSSSSSIFTCSKRFINILCDIEDEDIRCDPDLVRLCSLPNGLVYAVWYTPMNKKLHCSVAFPLSCCKPIVTWAFIRNPAANSTLSRIIDNTLADNRCTQIENNTVNDLLIGLTKDGEGVGVWFDSSDVCNKKVLNVTEFSLPQSPDPITKCRAQGSWLHVITQSGHLTSVHFSLQLKQCNDNNNSESTKWNLLCQPTNFPRLPIHLSPVNNIEQWIKSCPRWRNLNVCDFTRLADGHLGSVDSQGCKTRLVDLLSSKSEIDAPVNYTEQQLNQTFMKLIKTKYQMKSYLACLLLLNRLSNFKVNTDKNDGSQFPLDCKIYLTSCHADRESGNQSPLELIVDITVQNTKTDDNLGENINELLFHSDLNKISLNNLAQIILFKSYMNNTKNYIISDYLEKYLYIVIKMEAVKADCESSSLSSSPSSSNMKDLITDTDKNVVNNHHSLVYTYRELWFSSPINVNSDNSKLRRCIIPSTNWLQIFHITELNNSSIFQQNLLPTTTTTTTNTNRIFSIDDSTLQVNIQLEFQPPIIPQYLNCFNQNLFENVKKLNYSPIFVNIGHCYLDCIHFLNQIKTNSLLNNVNVNDNPMKLIHTMHININESVFQSIISDIFKNSISCSSNHHENFLKLIVKNNHSNNSQLFYYCLTNQSVKCEWSLNLDPFNFKQENKKEEEINNIDNNNYNSNIWCFTISSVCLQTLWSIYRAIELRQKISLQKNNSIETFKRPTVEQLRLECSILKKLLTSLHDIRERIGNKDNNNINDNYLTENLLSEPKCMLNFLLDSYCVIRKTAMSSCLFYQ</sequence>